<dbReference type="OrthoDB" id="5348404at2759"/>
<evidence type="ECO:0000256" key="1">
    <source>
        <dbReference type="ARBA" id="ARBA00004141"/>
    </source>
</evidence>
<keyword evidence="3 6" id="KW-1133">Transmembrane helix</keyword>
<feature type="transmembrane region" description="Helical" evidence="6">
    <location>
        <begin position="33"/>
        <end position="55"/>
    </location>
</feature>
<feature type="compositionally biased region" description="Low complexity" evidence="5">
    <location>
        <begin position="609"/>
        <end position="618"/>
    </location>
</feature>
<keyword evidence="2 6" id="KW-0812">Transmembrane</keyword>
<feature type="transmembrane region" description="Helical" evidence="6">
    <location>
        <begin position="70"/>
        <end position="92"/>
    </location>
</feature>
<name>A0A8H5BGQ4_9AGAR</name>
<feature type="compositionally biased region" description="Basic residues" evidence="5">
    <location>
        <begin position="516"/>
        <end position="525"/>
    </location>
</feature>
<evidence type="ECO:0000313" key="8">
    <source>
        <dbReference type="Proteomes" id="UP000567179"/>
    </source>
</evidence>
<feature type="compositionally biased region" description="Polar residues" evidence="5">
    <location>
        <begin position="566"/>
        <end position="581"/>
    </location>
</feature>
<feature type="compositionally biased region" description="Polar residues" evidence="5">
    <location>
        <begin position="638"/>
        <end position="648"/>
    </location>
</feature>
<feature type="transmembrane region" description="Helical" evidence="6">
    <location>
        <begin position="290"/>
        <end position="315"/>
    </location>
</feature>
<feature type="compositionally biased region" description="Polar residues" evidence="5">
    <location>
        <begin position="829"/>
        <end position="838"/>
    </location>
</feature>
<feature type="region of interest" description="Disordered" evidence="5">
    <location>
        <begin position="609"/>
        <end position="730"/>
    </location>
</feature>
<evidence type="ECO:0000256" key="5">
    <source>
        <dbReference type="SAM" id="MobiDB-lite"/>
    </source>
</evidence>
<evidence type="ECO:0000256" key="2">
    <source>
        <dbReference type="ARBA" id="ARBA00022692"/>
    </source>
</evidence>
<feature type="transmembrane region" description="Helical" evidence="6">
    <location>
        <begin position="257"/>
        <end position="278"/>
    </location>
</feature>
<evidence type="ECO:0000256" key="3">
    <source>
        <dbReference type="ARBA" id="ARBA00022989"/>
    </source>
</evidence>
<feature type="region of interest" description="Disordered" evidence="5">
    <location>
        <begin position="463"/>
        <end position="525"/>
    </location>
</feature>
<gene>
    <name evidence="7" type="ORF">D9619_001707</name>
</gene>
<dbReference type="Proteomes" id="UP000567179">
    <property type="component" value="Unassembled WGS sequence"/>
</dbReference>
<comment type="subcellular location">
    <subcellularLocation>
        <location evidence="1">Membrane</location>
        <topology evidence="1">Multi-pass membrane protein</topology>
    </subcellularLocation>
</comment>
<feature type="transmembrane region" description="Helical" evidence="6">
    <location>
        <begin position="215"/>
        <end position="237"/>
    </location>
</feature>
<dbReference type="Pfam" id="PF03619">
    <property type="entry name" value="Solute_trans_a"/>
    <property type="match status" value="1"/>
</dbReference>
<reference evidence="7 8" key="1">
    <citation type="journal article" date="2020" name="ISME J.">
        <title>Uncovering the hidden diversity of litter-decomposition mechanisms in mushroom-forming fungi.</title>
        <authorList>
            <person name="Floudas D."/>
            <person name="Bentzer J."/>
            <person name="Ahren D."/>
            <person name="Johansson T."/>
            <person name="Persson P."/>
            <person name="Tunlid A."/>
        </authorList>
    </citation>
    <scope>NUCLEOTIDE SEQUENCE [LARGE SCALE GENOMIC DNA]</scope>
    <source>
        <strain evidence="7 8">CBS 101986</strain>
    </source>
</reference>
<feature type="compositionally biased region" description="Basic and acidic residues" evidence="5">
    <location>
        <begin position="797"/>
        <end position="810"/>
    </location>
</feature>
<dbReference type="InterPro" id="IPR005178">
    <property type="entry name" value="Ostalpha/TMEM184C"/>
</dbReference>
<evidence type="ECO:0000256" key="6">
    <source>
        <dbReference type="SAM" id="Phobius"/>
    </source>
</evidence>
<dbReference type="AlphaFoldDB" id="A0A8H5BGQ4"/>
<evidence type="ECO:0000313" key="7">
    <source>
        <dbReference type="EMBL" id="KAF5322163.1"/>
    </source>
</evidence>
<dbReference type="EMBL" id="JAACJJ010000028">
    <property type="protein sequence ID" value="KAF5322163.1"/>
    <property type="molecule type" value="Genomic_DNA"/>
</dbReference>
<dbReference type="SMART" id="SM01417">
    <property type="entry name" value="Solute_trans_a"/>
    <property type="match status" value="1"/>
</dbReference>
<dbReference type="PANTHER" id="PTHR23423">
    <property type="entry name" value="ORGANIC SOLUTE TRANSPORTER-RELATED"/>
    <property type="match status" value="1"/>
</dbReference>
<keyword evidence="4 6" id="KW-0472">Membrane</keyword>
<accession>A0A8H5BGQ4</accession>
<dbReference type="GO" id="GO:0016020">
    <property type="term" value="C:membrane"/>
    <property type="evidence" value="ECO:0007669"/>
    <property type="project" value="UniProtKB-SubCell"/>
</dbReference>
<protein>
    <recommendedName>
        <fullName evidence="9">DUF300-domain-containing protein</fullName>
    </recommendedName>
</protein>
<comment type="caution">
    <text evidence="7">The sequence shown here is derived from an EMBL/GenBank/DDBJ whole genome shotgun (WGS) entry which is preliminary data.</text>
</comment>
<feature type="region of interest" description="Disordered" evidence="5">
    <location>
        <begin position="566"/>
        <end position="590"/>
    </location>
</feature>
<evidence type="ECO:0000256" key="4">
    <source>
        <dbReference type="ARBA" id="ARBA00023136"/>
    </source>
</evidence>
<proteinExistence type="predicted"/>
<organism evidence="7 8">
    <name type="scientific">Psilocybe cf. subviscida</name>
    <dbReference type="NCBI Taxonomy" id="2480587"/>
    <lineage>
        <taxon>Eukaryota</taxon>
        <taxon>Fungi</taxon>
        <taxon>Dikarya</taxon>
        <taxon>Basidiomycota</taxon>
        <taxon>Agaricomycotina</taxon>
        <taxon>Agaricomycetes</taxon>
        <taxon>Agaricomycetidae</taxon>
        <taxon>Agaricales</taxon>
        <taxon>Agaricineae</taxon>
        <taxon>Strophariaceae</taxon>
        <taxon>Psilocybe</taxon>
    </lineage>
</organism>
<sequence>MSHGTEASDRCFKHKAETAPSLIQNGKLVLQPYHIGFIISGSLGLVAIITSIWLISKHLQWYTNKREQRYIVRILFMVPLYALISFLSFLFWNHSTPLILIRDAYEALVLTAFFYLLLMYLSHDPEEQKRIFVRFGLSHEADAIALQKGQKVTKWVLPLGFVKWKPRDGLYFLQLMKWGVLQYCVIRPTSTLAAVILDYIGLYCESSWGLGWGHIYITILMSLSVTVAMYCLIQLYVPVAKELTPHKPLLKLFSIKAVVFLTFWQATFLSVLSMFGIVKDTTYMTAEDVNIGIGAVAECFEMMLFGFIHIAAFSYKPYCRPNAQGDRPLQTPRWRSLGHALDFRETFREIWVGCVYMFDRMRGREPTPDFGVIRENHYEGAFGRSRRAQPTSIAKLSADQKKYTLDDVTYPTVAIDVEEKVEVDVDGRRQWLMPERDRRRGLHPGREKSEGLLEQFDKELEKLGYPTGGASHGKNTHQEPLHPAGRQRSWWRTMYDRISQSGPDIEEEEQQAPAQARRRLSSRWRRSRNLGQSDILQLQRVDEQEIDDRPPPSLVLYPYNTNMRQSRSSANFESSQRQNRAAISDNPLLLPPPLPVPLTLDNVDDDVPLPLRPSDLSRYSVISSPPSNTRDRLPPVPTMQQHQASSRPPSFVHPDQSQRASQAYHGGATVLSTPSGYRGERRSVNEPLIFRESPFVGGPSEQSSISRSRHRQQTHASPPRPNSVPTRRRQHVVPVMPLPLARPEAGPSLTRQDDFHFEYAWSPPHPQPAPTEGNLRPQDSHTREDFSDYPQRRSTHRREPAAPRGIRQDDLDTEPPNRNYLPGEPFYRQDTTFNEQMT</sequence>
<feature type="transmembrane region" description="Helical" evidence="6">
    <location>
        <begin position="104"/>
        <end position="121"/>
    </location>
</feature>
<feature type="region of interest" description="Disordered" evidence="5">
    <location>
        <begin position="758"/>
        <end position="838"/>
    </location>
</feature>
<keyword evidence="8" id="KW-1185">Reference proteome</keyword>
<evidence type="ECO:0008006" key="9">
    <source>
        <dbReference type="Google" id="ProtNLM"/>
    </source>
</evidence>